<comment type="caution">
    <text evidence="2">The sequence shown here is derived from an EMBL/GenBank/DDBJ whole genome shotgun (WGS) entry which is preliminary data.</text>
</comment>
<gene>
    <name evidence="2" type="ORF">GCM10010921_11290</name>
</gene>
<sequence length="206" mass="22045">MERALRGDDTPAVVSAPAPTPAPTDAGTFVSALSSDGSVSLSTDIADQLELRLDVWIVEPKRAAEWTAEIPKAFGYAVNVYDHLVDEKAVLADKRRAYLSSVAINSRTSQGSGQVASPLQFSADPRALVPRDTLRSERGLLLNSYQGGFLVPQTRLGELPADTYGVTLEFALTVEVEDSVGEGSAFGQQTVYEYVPIAITTPEQGE</sequence>
<feature type="compositionally biased region" description="Low complexity" evidence="1">
    <location>
        <begin position="10"/>
        <end position="21"/>
    </location>
</feature>
<name>A0A917IE73_9MICO</name>
<dbReference type="Proteomes" id="UP000657592">
    <property type="component" value="Unassembled WGS sequence"/>
</dbReference>
<evidence type="ECO:0000313" key="3">
    <source>
        <dbReference type="Proteomes" id="UP000657592"/>
    </source>
</evidence>
<evidence type="ECO:0000256" key="1">
    <source>
        <dbReference type="SAM" id="MobiDB-lite"/>
    </source>
</evidence>
<dbReference type="EMBL" id="BMJY01000003">
    <property type="protein sequence ID" value="GGH39790.1"/>
    <property type="molecule type" value="Genomic_DNA"/>
</dbReference>
<protein>
    <submittedName>
        <fullName evidence="2">Uncharacterized protein</fullName>
    </submittedName>
</protein>
<organism evidence="2 3">
    <name type="scientific">Microbacterium album</name>
    <dbReference type="NCBI Taxonomy" id="2053191"/>
    <lineage>
        <taxon>Bacteria</taxon>
        <taxon>Bacillati</taxon>
        <taxon>Actinomycetota</taxon>
        <taxon>Actinomycetes</taxon>
        <taxon>Micrococcales</taxon>
        <taxon>Microbacteriaceae</taxon>
        <taxon>Microbacterium</taxon>
    </lineage>
</organism>
<reference evidence="2" key="2">
    <citation type="submission" date="2020-09" db="EMBL/GenBank/DDBJ databases">
        <authorList>
            <person name="Sun Q."/>
            <person name="Zhou Y."/>
        </authorList>
    </citation>
    <scope>NUCLEOTIDE SEQUENCE</scope>
    <source>
        <strain evidence="2">CGMCC 1.15794</strain>
    </source>
</reference>
<reference evidence="2" key="1">
    <citation type="journal article" date="2014" name="Int. J. Syst. Evol. Microbiol.">
        <title>Complete genome sequence of Corynebacterium casei LMG S-19264T (=DSM 44701T), isolated from a smear-ripened cheese.</title>
        <authorList>
            <consortium name="US DOE Joint Genome Institute (JGI-PGF)"/>
            <person name="Walter F."/>
            <person name="Albersmeier A."/>
            <person name="Kalinowski J."/>
            <person name="Ruckert C."/>
        </authorList>
    </citation>
    <scope>NUCLEOTIDE SEQUENCE</scope>
    <source>
        <strain evidence="2">CGMCC 1.15794</strain>
    </source>
</reference>
<feature type="region of interest" description="Disordered" evidence="1">
    <location>
        <begin position="1"/>
        <end position="21"/>
    </location>
</feature>
<proteinExistence type="predicted"/>
<evidence type="ECO:0000313" key="2">
    <source>
        <dbReference type="EMBL" id="GGH39790.1"/>
    </source>
</evidence>
<accession>A0A917IE73</accession>
<keyword evidence="3" id="KW-1185">Reference proteome</keyword>
<dbReference type="AlphaFoldDB" id="A0A917IE73"/>